<evidence type="ECO:0000256" key="3">
    <source>
        <dbReference type="ARBA" id="ARBA00023125"/>
    </source>
</evidence>
<accession>A0ABP9FIK3</accession>
<evidence type="ECO:0000256" key="2">
    <source>
        <dbReference type="ARBA" id="ARBA00022763"/>
    </source>
</evidence>
<comment type="domain">
    <text evidence="6">Has three domains with a flexible linker between the domains II and III and assumes an 'L' shape. Domain III is highly mobile and contacts RuvB.</text>
</comment>
<dbReference type="CDD" id="cd14332">
    <property type="entry name" value="UBA_RuvA_C"/>
    <property type="match status" value="1"/>
</dbReference>
<dbReference type="Gene3D" id="2.40.50.140">
    <property type="entry name" value="Nucleic acid-binding proteins"/>
    <property type="match status" value="1"/>
</dbReference>
<organism evidence="8 9">
    <name type="scientific">Tessaracoccus lubricantis</name>
    <dbReference type="NCBI Taxonomy" id="545543"/>
    <lineage>
        <taxon>Bacteria</taxon>
        <taxon>Bacillati</taxon>
        <taxon>Actinomycetota</taxon>
        <taxon>Actinomycetes</taxon>
        <taxon>Propionibacteriales</taxon>
        <taxon>Propionibacteriaceae</taxon>
        <taxon>Tessaracoccus</taxon>
    </lineage>
</organism>
<sequence length="206" mass="21508">MIAQLTGTVLTAGATDCVLDVGGVGYLVNITPSTAAALRPGETTTLHTSLVVREDSMTLFGFGEAGERHAFVVAQSASGVGPKLALAIVSVLTPAELRRAVQTEDIRRLTSVPGIGTKGAQKIIIELRDKVVALGLDEAETARPSAASEGADEQWRLQVSEGLQSLGWSARDAEAACDNVAHLVDEDPAMPIGKLLRAALNSLARR</sequence>
<comment type="similarity">
    <text evidence="6">Belongs to the RuvA family.</text>
</comment>
<evidence type="ECO:0000259" key="7">
    <source>
        <dbReference type="SMART" id="SM00278"/>
    </source>
</evidence>
<comment type="subcellular location">
    <subcellularLocation>
        <location evidence="6">Cytoplasm</location>
    </subcellularLocation>
</comment>
<evidence type="ECO:0000313" key="8">
    <source>
        <dbReference type="EMBL" id="GAA4902732.1"/>
    </source>
</evidence>
<dbReference type="InterPro" id="IPR003583">
    <property type="entry name" value="Hlx-hairpin-Hlx_DNA-bd_motif"/>
</dbReference>
<keyword evidence="1 6" id="KW-0963">Cytoplasm</keyword>
<dbReference type="SUPFAM" id="SSF50249">
    <property type="entry name" value="Nucleic acid-binding proteins"/>
    <property type="match status" value="1"/>
</dbReference>
<gene>
    <name evidence="6 8" type="primary">ruvA</name>
    <name evidence="8" type="ORF">GCM10025789_21910</name>
</gene>
<feature type="region of interest" description="Domain II" evidence="6">
    <location>
        <begin position="64"/>
        <end position="141"/>
    </location>
</feature>
<dbReference type="Pfam" id="PF01330">
    <property type="entry name" value="RuvA_N"/>
    <property type="match status" value="1"/>
</dbReference>
<dbReference type="Pfam" id="PF07499">
    <property type="entry name" value="RuvA_C"/>
    <property type="match status" value="1"/>
</dbReference>
<dbReference type="Gene3D" id="1.10.150.20">
    <property type="entry name" value="5' to 3' exonuclease, C-terminal subdomain"/>
    <property type="match status" value="1"/>
</dbReference>
<feature type="domain" description="Helix-hairpin-helix DNA-binding motif class 1" evidence="7">
    <location>
        <begin position="107"/>
        <end position="126"/>
    </location>
</feature>
<evidence type="ECO:0000313" key="9">
    <source>
        <dbReference type="Proteomes" id="UP001501521"/>
    </source>
</evidence>
<dbReference type="InterPro" id="IPR000085">
    <property type="entry name" value="RuvA"/>
</dbReference>
<dbReference type="SUPFAM" id="SSF47781">
    <property type="entry name" value="RuvA domain 2-like"/>
    <property type="match status" value="1"/>
</dbReference>
<dbReference type="Pfam" id="PF14520">
    <property type="entry name" value="HHH_5"/>
    <property type="match status" value="1"/>
</dbReference>
<dbReference type="RefSeq" id="WP_345582768.1">
    <property type="nucleotide sequence ID" value="NZ_BAABLV010000035.1"/>
</dbReference>
<evidence type="ECO:0000256" key="6">
    <source>
        <dbReference type="HAMAP-Rule" id="MF_00031"/>
    </source>
</evidence>
<dbReference type="InterPro" id="IPR010994">
    <property type="entry name" value="RuvA_2-like"/>
</dbReference>
<feature type="region of interest" description="Domain III" evidence="6">
    <location>
        <begin position="146"/>
        <end position="206"/>
    </location>
</feature>
<keyword evidence="5 6" id="KW-0234">DNA repair</keyword>
<dbReference type="InterPro" id="IPR011114">
    <property type="entry name" value="RuvA_C"/>
</dbReference>
<evidence type="ECO:0000256" key="4">
    <source>
        <dbReference type="ARBA" id="ARBA00023172"/>
    </source>
</evidence>
<dbReference type="NCBIfam" id="TIGR00084">
    <property type="entry name" value="ruvA"/>
    <property type="match status" value="1"/>
</dbReference>
<reference evidence="9" key="1">
    <citation type="journal article" date="2019" name="Int. J. Syst. Evol. Microbiol.">
        <title>The Global Catalogue of Microorganisms (GCM) 10K type strain sequencing project: providing services to taxonomists for standard genome sequencing and annotation.</title>
        <authorList>
            <consortium name="The Broad Institute Genomics Platform"/>
            <consortium name="The Broad Institute Genome Sequencing Center for Infectious Disease"/>
            <person name="Wu L."/>
            <person name="Ma J."/>
        </authorList>
    </citation>
    <scope>NUCLEOTIDE SEQUENCE [LARGE SCALE GENOMIC DNA]</scope>
    <source>
        <strain evidence="9">JCM 19125</strain>
    </source>
</reference>
<dbReference type="SMART" id="SM00278">
    <property type="entry name" value="HhH1"/>
    <property type="match status" value="2"/>
</dbReference>
<dbReference type="HAMAP" id="MF_00031">
    <property type="entry name" value="DNA_HJ_migration_RuvA"/>
    <property type="match status" value="1"/>
</dbReference>
<name>A0ABP9FIK3_9ACTN</name>
<keyword evidence="2 6" id="KW-0227">DNA damage</keyword>
<keyword evidence="9" id="KW-1185">Reference proteome</keyword>
<proteinExistence type="inferred from homology"/>
<dbReference type="InterPro" id="IPR012340">
    <property type="entry name" value="NA-bd_OB-fold"/>
</dbReference>
<comment type="subunit">
    <text evidence="6">Homotetramer. Forms an RuvA(8)-RuvB(12)-Holliday junction (HJ) complex. HJ DNA is sandwiched between 2 RuvA tetramers; dsDNA enters through RuvA and exits via RuvB. An RuvB hexamer assembles on each DNA strand where it exits the tetramer. Each RuvB hexamer is contacted by two RuvA subunits (via domain III) on 2 adjacent RuvB subunits; this complex drives branch migration. In the full resolvosome a probable DNA-RuvA(4)-RuvB(12)-RuvC(2) complex forms which resolves the HJ.</text>
</comment>
<comment type="function">
    <text evidence="6">The RuvA-RuvB-RuvC complex processes Holliday junction (HJ) DNA during genetic recombination and DNA repair, while the RuvA-RuvB complex plays an important role in the rescue of blocked DNA replication forks via replication fork reversal (RFR). RuvA specifically binds to HJ cruciform DNA, conferring on it an open structure. The RuvB hexamer acts as an ATP-dependent pump, pulling dsDNA into and through the RuvAB complex. HJ branch migration allows RuvC to scan DNA until it finds its consensus sequence, where it cleaves and resolves the cruciform DNA.</text>
</comment>
<dbReference type="InterPro" id="IPR036267">
    <property type="entry name" value="RuvA_C_sf"/>
</dbReference>
<dbReference type="SUPFAM" id="SSF46929">
    <property type="entry name" value="DNA helicase RuvA subunit, C-terminal domain"/>
    <property type="match status" value="1"/>
</dbReference>
<dbReference type="Gene3D" id="1.10.8.10">
    <property type="entry name" value="DNA helicase RuvA subunit, C-terminal domain"/>
    <property type="match status" value="1"/>
</dbReference>
<keyword evidence="4 6" id="KW-0233">DNA recombination</keyword>
<comment type="caution">
    <text evidence="6">Lacks conserved residue(s) required for the propagation of feature annotation.</text>
</comment>
<dbReference type="Proteomes" id="UP001501521">
    <property type="component" value="Unassembled WGS sequence"/>
</dbReference>
<evidence type="ECO:0000256" key="1">
    <source>
        <dbReference type="ARBA" id="ARBA00022490"/>
    </source>
</evidence>
<protein>
    <recommendedName>
        <fullName evidence="6">Holliday junction branch migration complex subunit RuvA</fullName>
    </recommendedName>
</protein>
<dbReference type="EMBL" id="BAABLV010000035">
    <property type="protein sequence ID" value="GAA4902732.1"/>
    <property type="molecule type" value="Genomic_DNA"/>
</dbReference>
<evidence type="ECO:0000256" key="5">
    <source>
        <dbReference type="ARBA" id="ARBA00023204"/>
    </source>
</evidence>
<feature type="domain" description="Helix-hairpin-helix DNA-binding motif class 1" evidence="7">
    <location>
        <begin position="72"/>
        <end position="91"/>
    </location>
</feature>
<comment type="caution">
    <text evidence="8">The sequence shown here is derived from an EMBL/GenBank/DDBJ whole genome shotgun (WGS) entry which is preliminary data.</text>
</comment>
<keyword evidence="3 6" id="KW-0238">DNA-binding</keyword>
<dbReference type="InterPro" id="IPR013849">
    <property type="entry name" value="DNA_helicase_Holl-junc_RuvA_I"/>
</dbReference>